<accession>A0AAN9TZ46</accession>
<dbReference type="PANTHER" id="PTHR11008">
    <property type="entry name" value="PROTEIN TAKEOUT-LIKE PROTEIN"/>
    <property type="match status" value="1"/>
</dbReference>
<keyword evidence="5" id="KW-1185">Reference proteome</keyword>
<evidence type="ECO:0000256" key="2">
    <source>
        <dbReference type="ARBA" id="ARBA00023108"/>
    </source>
</evidence>
<comment type="caution">
    <text evidence="4">The sequence shown here is derived from an EMBL/GenBank/DDBJ whole genome shotgun (WGS) entry which is preliminary data.</text>
</comment>
<proteinExistence type="inferred from homology"/>
<evidence type="ECO:0000313" key="4">
    <source>
        <dbReference type="EMBL" id="KAK7601694.1"/>
    </source>
</evidence>
<dbReference type="InterPro" id="IPR010562">
    <property type="entry name" value="Haemolymph_juvenile_hormone-bd"/>
</dbReference>
<dbReference type="Proteomes" id="UP001367676">
    <property type="component" value="Unassembled WGS sequence"/>
</dbReference>
<dbReference type="PANTHER" id="PTHR11008:SF39">
    <property type="entry name" value="CIRCADIAN CLOCK-CONTROLLED PROTEIN-LIKE PROTEIN"/>
    <property type="match status" value="1"/>
</dbReference>
<dbReference type="GO" id="GO:0007623">
    <property type="term" value="P:circadian rhythm"/>
    <property type="evidence" value="ECO:0007669"/>
    <property type="project" value="UniProtKB-ARBA"/>
</dbReference>
<evidence type="ECO:0000256" key="3">
    <source>
        <dbReference type="ARBA" id="ARBA00060902"/>
    </source>
</evidence>
<dbReference type="FunFam" id="3.15.10.30:FF:000001">
    <property type="entry name" value="Takeout-like protein 1"/>
    <property type="match status" value="2"/>
</dbReference>
<gene>
    <name evidence="4" type="ORF">V9T40_009135</name>
</gene>
<dbReference type="AlphaFoldDB" id="A0AAN9TZ46"/>
<dbReference type="SMART" id="SM00700">
    <property type="entry name" value="JHBP"/>
    <property type="match status" value="3"/>
</dbReference>
<keyword evidence="1" id="KW-0732">Signal</keyword>
<organism evidence="4 5">
    <name type="scientific">Parthenolecanium corni</name>
    <dbReference type="NCBI Taxonomy" id="536013"/>
    <lineage>
        <taxon>Eukaryota</taxon>
        <taxon>Metazoa</taxon>
        <taxon>Ecdysozoa</taxon>
        <taxon>Arthropoda</taxon>
        <taxon>Hexapoda</taxon>
        <taxon>Insecta</taxon>
        <taxon>Pterygota</taxon>
        <taxon>Neoptera</taxon>
        <taxon>Paraneoptera</taxon>
        <taxon>Hemiptera</taxon>
        <taxon>Sternorrhyncha</taxon>
        <taxon>Coccoidea</taxon>
        <taxon>Coccidae</taxon>
        <taxon>Parthenolecanium</taxon>
    </lineage>
</organism>
<reference evidence="4 5" key="1">
    <citation type="submission" date="2024-03" db="EMBL/GenBank/DDBJ databases">
        <title>Adaptation during the transition from Ophiocordyceps entomopathogen to insect associate is accompanied by gene loss and intensified selection.</title>
        <authorList>
            <person name="Ward C.M."/>
            <person name="Onetto C.A."/>
            <person name="Borneman A.R."/>
        </authorList>
    </citation>
    <scope>NUCLEOTIDE SEQUENCE [LARGE SCALE GENOMIC DNA]</scope>
    <source>
        <strain evidence="4">AWRI1</strain>
        <tissue evidence="4">Single Adult Female</tissue>
    </source>
</reference>
<name>A0AAN9TZ46_9HEMI</name>
<sequence length="755" mass="84935">MDPFKKDKLSFKIPGNGKNKMECSNVVVHGLKNLKIQDISINLDNLQIKSTASLPFVNAEGMYDVDAHLMNMALKGKGHFTGNASDFIHLCKKNDPKIDQCLLETVESLRPKFETGVPEIGIPALDPLFLSQIVIFNGEKGEMKVVANNVKVRGVKNIKVLSLKINLDKLELKAKVFFPSLHFEGYYDVNARFVNFPLKGKGPLRGNATEVTADALIKGKFVTQDGIRYLEMESADVHVLLKRYQIRVDKLFPDKKLNEAVNRIMNDPNVVPLSIVRPLMDKVAAKMLVDMVNKLSKNIPFDELFSSNLPKFNIFENLFSADYIVRCKKNDPHLDQCISKSFESVRSRLDRGIPELGMPPADPLYVPEIDLFNGEKGGIKAKASEINITGLKDFKLQFIRVNLETLEFNSSVYIPSVHVEGIYDVNSKFSGFKVKGKGPFKGNATDITIDSFIKGNLVTIRRIRYLELVFAQVHISFKKYHVKLNNLFKDKELNEAFNQVINDPNVVPVETIKPILNDFISRMLVETWNKMSKTDDIKLCKKDDPRLNDCLKSLFESLRPKLMKGIPELELPPLDPLVLKELVILPGGRGEMRAIGHNIKVIGVSNLKVNHLRVNVEKLEIDVGVFFPFLKFEGTYDVDAKFANLAVKGKGPLKGNATEITGNALLKGKFVELNGEKYVQFTSIDVDVDVKDYSVQVEKLFPDKNLNDAINALLNDKKMHSVSSAKPIINKLASRMLLDVINKIAMKLSFDEVFE</sequence>
<protein>
    <submittedName>
        <fullName evidence="4">Uncharacterized protein</fullName>
    </submittedName>
</protein>
<comment type="similarity">
    <text evidence="3">Belongs to the TO family.</text>
</comment>
<evidence type="ECO:0000313" key="5">
    <source>
        <dbReference type="Proteomes" id="UP001367676"/>
    </source>
</evidence>
<dbReference type="InterPro" id="IPR038606">
    <property type="entry name" value="To_sf"/>
</dbReference>
<dbReference type="Gene3D" id="3.15.10.30">
    <property type="entry name" value="Haemolymph juvenile hormone binding protein"/>
    <property type="match status" value="4"/>
</dbReference>
<evidence type="ECO:0000256" key="1">
    <source>
        <dbReference type="ARBA" id="ARBA00022729"/>
    </source>
</evidence>
<dbReference type="EMBL" id="JBBCAQ010000010">
    <property type="protein sequence ID" value="KAK7601694.1"/>
    <property type="molecule type" value="Genomic_DNA"/>
</dbReference>
<keyword evidence="2" id="KW-0090">Biological rhythms</keyword>
<dbReference type="GO" id="GO:0005615">
    <property type="term" value="C:extracellular space"/>
    <property type="evidence" value="ECO:0007669"/>
    <property type="project" value="TreeGrafter"/>
</dbReference>
<dbReference type="Pfam" id="PF06585">
    <property type="entry name" value="JHBP"/>
    <property type="match status" value="3"/>
</dbReference>